<reference evidence="1 2" key="1">
    <citation type="submission" date="2015-10" db="EMBL/GenBank/DDBJ databases">
        <title>The utility of whole genome sequencing in characterizing Acinetobacter epidemiology and analyzing hospital outbreaks.</title>
        <authorList>
            <person name="Ozer E.A."/>
            <person name="Fitzpatrick M.A."/>
            <person name="Hauser A.R."/>
        </authorList>
    </citation>
    <scope>NUCLEOTIDE SEQUENCE [LARGE SCALE GENOMIC DNA]</scope>
    <source>
        <strain evidence="1 2">ABBL072</strain>
    </source>
</reference>
<dbReference type="Proteomes" id="UP000051449">
    <property type="component" value="Unassembled WGS sequence"/>
</dbReference>
<proteinExistence type="predicted"/>
<gene>
    <name evidence="1" type="ORF">APD33_13490</name>
</gene>
<dbReference type="EMBL" id="LLGC01000179">
    <property type="protein sequence ID" value="KQE03623.1"/>
    <property type="molecule type" value="Genomic_DNA"/>
</dbReference>
<name>A0AAN5WDY6_ACIBA</name>
<evidence type="ECO:0000313" key="1">
    <source>
        <dbReference type="EMBL" id="KQE03623.1"/>
    </source>
</evidence>
<accession>A0AAN5WDY6</accession>
<protein>
    <submittedName>
        <fullName evidence="1">Uncharacterized protein</fullName>
    </submittedName>
</protein>
<organism evidence="1 2">
    <name type="scientific">Acinetobacter baumannii</name>
    <dbReference type="NCBI Taxonomy" id="470"/>
    <lineage>
        <taxon>Bacteria</taxon>
        <taxon>Pseudomonadati</taxon>
        <taxon>Pseudomonadota</taxon>
        <taxon>Gammaproteobacteria</taxon>
        <taxon>Moraxellales</taxon>
        <taxon>Moraxellaceae</taxon>
        <taxon>Acinetobacter</taxon>
        <taxon>Acinetobacter calcoaceticus/baumannii complex</taxon>
    </lineage>
</organism>
<dbReference type="AlphaFoldDB" id="A0AAN5WDY6"/>
<comment type="caution">
    <text evidence="1">The sequence shown here is derived from an EMBL/GenBank/DDBJ whole genome shotgun (WGS) entry which is preliminary data.</text>
</comment>
<sequence>MRNALILFLAVQLSACEVSNTAFNESIVPQTQDFNPSQHCYVMRYRQGLVWREANIVSETELDYQEAQAKVEKLVGWYNDTGEKSEYPCKF</sequence>
<evidence type="ECO:0000313" key="2">
    <source>
        <dbReference type="Proteomes" id="UP000051449"/>
    </source>
</evidence>